<feature type="signal peptide" evidence="10">
    <location>
        <begin position="1"/>
        <end position="18"/>
    </location>
</feature>
<dbReference type="EMBL" id="CAJNOK010014643">
    <property type="protein sequence ID" value="CAF1209221.1"/>
    <property type="molecule type" value="Genomic_DNA"/>
</dbReference>
<feature type="disulfide bond" evidence="7">
    <location>
        <begin position="1024"/>
        <end position="1033"/>
    </location>
</feature>
<dbReference type="InterPro" id="IPR002172">
    <property type="entry name" value="LDrepeatLR_classA_rpt"/>
</dbReference>
<dbReference type="Proteomes" id="UP000682733">
    <property type="component" value="Unassembled WGS sequence"/>
</dbReference>
<dbReference type="GO" id="GO:0005886">
    <property type="term" value="C:plasma membrane"/>
    <property type="evidence" value="ECO:0007669"/>
    <property type="project" value="TreeGrafter"/>
</dbReference>
<keyword evidence="7" id="KW-0245">EGF-like domain</keyword>
<evidence type="ECO:0000313" key="13">
    <source>
        <dbReference type="EMBL" id="CAF4018329.1"/>
    </source>
</evidence>
<dbReference type="PROSITE" id="PS50068">
    <property type="entry name" value="LDLRA_2"/>
    <property type="match status" value="2"/>
</dbReference>
<dbReference type="PROSITE" id="PS50026">
    <property type="entry name" value="EGF_3"/>
    <property type="match status" value="2"/>
</dbReference>
<dbReference type="SUPFAM" id="SSF57424">
    <property type="entry name" value="LDL receptor-like module"/>
    <property type="match status" value="1"/>
</dbReference>
<dbReference type="SUPFAM" id="SSF57196">
    <property type="entry name" value="EGF/Laminin"/>
    <property type="match status" value="1"/>
</dbReference>
<dbReference type="SMART" id="SM00192">
    <property type="entry name" value="LDLa"/>
    <property type="match status" value="4"/>
</dbReference>
<dbReference type="InterPro" id="IPR000742">
    <property type="entry name" value="EGF"/>
</dbReference>
<feature type="disulfide bond" evidence="8">
    <location>
        <begin position="197"/>
        <end position="212"/>
    </location>
</feature>
<evidence type="ECO:0000256" key="2">
    <source>
        <dbReference type="ARBA" id="ARBA00022692"/>
    </source>
</evidence>
<comment type="caution">
    <text evidence="7">Lacks conserved residue(s) required for the propagation of feature annotation.</text>
</comment>
<feature type="domain" description="EGF-like" evidence="11">
    <location>
        <begin position="991"/>
        <end position="1034"/>
    </location>
</feature>
<evidence type="ECO:0000256" key="1">
    <source>
        <dbReference type="ARBA" id="ARBA00004167"/>
    </source>
</evidence>
<keyword evidence="4 9" id="KW-1133">Transmembrane helix</keyword>
<feature type="domain" description="EGF-like" evidence="11">
    <location>
        <begin position="920"/>
        <end position="958"/>
    </location>
</feature>
<evidence type="ECO:0000256" key="7">
    <source>
        <dbReference type="PROSITE-ProRule" id="PRU00076"/>
    </source>
</evidence>
<evidence type="ECO:0000256" key="5">
    <source>
        <dbReference type="ARBA" id="ARBA00023136"/>
    </source>
</evidence>
<keyword evidence="2 9" id="KW-0812">Transmembrane</keyword>
<evidence type="ECO:0000256" key="6">
    <source>
        <dbReference type="ARBA" id="ARBA00023157"/>
    </source>
</evidence>
<dbReference type="PRINTS" id="PR00261">
    <property type="entry name" value="LDLRECEPTOR"/>
</dbReference>
<feature type="chain" id="PRO_5036273726" description="EGF-like domain-containing protein" evidence="10">
    <location>
        <begin position="19"/>
        <end position="1413"/>
    </location>
</feature>
<keyword evidence="10" id="KW-0732">Signal</keyword>
<protein>
    <recommendedName>
        <fullName evidence="11">EGF-like domain-containing protein</fullName>
    </recommendedName>
</protein>
<feature type="transmembrane region" description="Helical" evidence="9">
    <location>
        <begin position="1392"/>
        <end position="1411"/>
    </location>
</feature>
<feature type="transmembrane region" description="Helical" evidence="9">
    <location>
        <begin position="1298"/>
        <end position="1322"/>
    </location>
</feature>
<proteinExistence type="predicted"/>
<feature type="disulfide bond" evidence="7">
    <location>
        <begin position="948"/>
        <end position="957"/>
    </location>
</feature>
<sequence>MNALRLIIFPTLFNTLNTFYSVYHSNDPSIFNSNFDCLYAHLTDYDDYIDSSNVASYHIIPYCRRLSQDEEQDQLSNISFNNIAKIIPFNELYKLGVTSAQLLNWSAPIKIAEQYEMKDEVSMEVFYNCSLPWFGPKCQYKFAYELPLSFDDIVRLNFISRLKITQPLSYDVITCYPYLTNCYSDLLSPCLDWREICDGKFDCFNGEDEQYCQTLEMSECPDDTYRCHYGGQCIPLAFVRDGPTSADCLDGSDEMELYEEDLYYSKSACFTLPTFRCEEHTSRHLRSYSCGDGQYSLSDISPMTHPCSNGRHFLDRSSTLNPPDMFDSYLDEILFDSTLKSIIHVLNRTLINSTSQYMLVFCESISKECLSEWLFKVHVPYVYAKFHFVYLPDRLFFDAFQLMEPDFICFNPKECLAWVVYAVDIGLNNELICCPSGVIYNGSLATGTEVLDRLEKLFLRCTTTGLEQSCSHPSLFHCPLSLKCVSKHRLVDGISDCYFDEDEAFPTCQLNDSQRFTCESEQNKCLSPFALYNRKNECIGKEDEMTDNQRNILKGDIPYGFLCDGKTYSLLSKMNETDETNCEYWPCNNPYVRCNAFQNCFNGADEFNCPKLQCAFNKPQCPKPFSTNLFCPPLMTLMEKYLDCEIFYTEHEIAFNSTNNNNTIACFFSDIHCSSVEDVCNYVSVQTAPFYLCDQQDRKFCYLHKQYWSPIIKQHICPFLSKASPIKEADKSFFIPSQLGYYPAISTILPDQNNSRTEKQTTIESQIVNINNWYCNRGILVLFNGTNGKKCFCPPSYFGNQCQWQNQRVSLTLQLGHRVNTYIIAVFQVIIMLVDEQRQIELYHEQFTYVPKLDCSKKYNFYLLYPDQPKNSSTNYSIHIDIFDKITLTYIASWYLSIPLQFLPVNRIATQLFIPSMSTVSKLCPLFCGEHGRCVQYINKNLSYFCRCDQEYSGSQCSIKHNCSCSSDSLCRTSSICICPVNKFGSKCYLKHSVCQTSNNPCQNNGLCIPVDDRMALNKFTCLCTENFYGTKCENNKNRIDIGFDDEKISAMQFIFVHVITAFEKADHQRITTLKRIIFGKNTISLFISQPFHIILVELTNQTYYLSVLRERFIESEYIQTKLLSNYQCFSINESMNTNVLNYSSLRRVKYYPLLCEQNKQLMCFYDERYICICDLDRFANCFTLNRNVSYDCQGENVCENGGLCFHDNAKCPSQLICVCQDCYYGTKCQFSTRGLVLSLDYILGYHIQPNVSLYRQPFIIKMSIIITTIMLIFELINGFLSIITFRIKKLKSIGSGLYLLISSWNSVCLIIVLTIKFWLLILSQMSIVTNRSFLIFNCTLLDIILKVLIASNDWLYGCVAVERVFIIFKAQPRKLFKEHLRQQFHQHKHHLFASCVLVLLALPRLIISFISE</sequence>
<dbReference type="SMART" id="SM00181">
    <property type="entry name" value="EGF"/>
    <property type="match status" value="3"/>
</dbReference>
<evidence type="ECO:0000256" key="10">
    <source>
        <dbReference type="SAM" id="SignalP"/>
    </source>
</evidence>
<keyword evidence="3" id="KW-0677">Repeat</keyword>
<evidence type="ECO:0000313" key="14">
    <source>
        <dbReference type="Proteomes" id="UP000682733"/>
    </source>
</evidence>
<evidence type="ECO:0000256" key="4">
    <source>
        <dbReference type="ARBA" id="ARBA00022989"/>
    </source>
</evidence>
<evidence type="ECO:0000256" key="3">
    <source>
        <dbReference type="ARBA" id="ARBA00022737"/>
    </source>
</evidence>
<dbReference type="Gene3D" id="4.10.400.10">
    <property type="entry name" value="Low-density Lipoprotein Receptor"/>
    <property type="match status" value="1"/>
</dbReference>
<dbReference type="GO" id="GO:0016192">
    <property type="term" value="P:vesicle-mediated transport"/>
    <property type="evidence" value="ECO:0007669"/>
    <property type="project" value="UniProtKB-ARBA"/>
</dbReference>
<dbReference type="InterPro" id="IPR050685">
    <property type="entry name" value="LDLR"/>
</dbReference>
<comment type="subcellular location">
    <subcellularLocation>
        <location evidence="1">Membrane</location>
        <topology evidence="1">Single-pass membrane protein</topology>
    </subcellularLocation>
</comment>
<dbReference type="Proteomes" id="UP000677228">
    <property type="component" value="Unassembled WGS sequence"/>
</dbReference>
<feature type="non-terminal residue" evidence="13">
    <location>
        <position position="1"/>
    </location>
</feature>
<keyword evidence="6 7" id="KW-1015">Disulfide bond</keyword>
<gene>
    <name evidence="12" type="ORF">OVA965_LOCUS24366</name>
    <name evidence="13" type="ORF">TMI583_LOCUS25087</name>
</gene>
<comment type="caution">
    <text evidence="13">The sequence shown here is derived from an EMBL/GenBank/DDBJ whole genome shotgun (WGS) entry which is preliminary data.</text>
</comment>
<dbReference type="PANTHER" id="PTHR24270">
    <property type="entry name" value="LOW-DENSITY LIPOPROTEIN RECEPTOR-RELATED"/>
    <property type="match status" value="1"/>
</dbReference>
<dbReference type="Gene3D" id="2.10.25.10">
    <property type="entry name" value="Laminin"/>
    <property type="match status" value="1"/>
</dbReference>
<feature type="transmembrane region" description="Helical" evidence="9">
    <location>
        <begin position="1259"/>
        <end position="1286"/>
    </location>
</feature>
<dbReference type="PROSITE" id="PS00022">
    <property type="entry name" value="EGF_1"/>
    <property type="match status" value="4"/>
</dbReference>
<dbReference type="InterPro" id="IPR036055">
    <property type="entry name" value="LDL_receptor-like_sf"/>
</dbReference>
<evidence type="ECO:0000259" key="11">
    <source>
        <dbReference type="PROSITE" id="PS50026"/>
    </source>
</evidence>
<dbReference type="EMBL" id="CAJOBA010036178">
    <property type="protein sequence ID" value="CAF4018329.1"/>
    <property type="molecule type" value="Genomic_DNA"/>
</dbReference>
<organism evidence="13 14">
    <name type="scientific">Didymodactylos carnosus</name>
    <dbReference type="NCBI Taxonomy" id="1234261"/>
    <lineage>
        <taxon>Eukaryota</taxon>
        <taxon>Metazoa</taxon>
        <taxon>Spiralia</taxon>
        <taxon>Gnathifera</taxon>
        <taxon>Rotifera</taxon>
        <taxon>Eurotatoria</taxon>
        <taxon>Bdelloidea</taxon>
        <taxon>Philodinida</taxon>
        <taxon>Philodinidae</taxon>
        <taxon>Didymodactylos</taxon>
    </lineage>
</organism>
<evidence type="ECO:0000313" key="12">
    <source>
        <dbReference type="EMBL" id="CAF1209221.1"/>
    </source>
</evidence>
<dbReference type="CDD" id="cd00112">
    <property type="entry name" value="LDLa"/>
    <property type="match status" value="1"/>
</dbReference>
<keyword evidence="5 9" id="KW-0472">Membrane</keyword>
<evidence type="ECO:0000256" key="9">
    <source>
        <dbReference type="SAM" id="Phobius"/>
    </source>
</evidence>
<evidence type="ECO:0000256" key="8">
    <source>
        <dbReference type="PROSITE-ProRule" id="PRU00124"/>
    </source>
</evidence>
<feature type="disulfide bond" evidence="7">
    <location>
        <begin position="924"/>
        <end position="934"/>
    </location>
</feature>
<reference evidence="13" key="1">
    <citation type="submission" date="2021-02" db="EMBL/GenBank/DDBJ databases">
        <authorList>
            <person name="Nowell W R."/>
        </authorList>
    </citation>
    <scope>NUCLEOTIDE SEQUENCE</scope>
</reference>
<accession>A0A8S2NTT3</accession>
<name>A0A8S2NTT3_9BILA</name>